<protein>
    <submittedName>
        <fullName evidence="4">Formamidase</fullName>
        <ecNumber evidence="4">3.5.1.49</ecNumber>
    </submittedName>
</protein>
<evidence type="ECO:0000313" key="4">
    <source>
        <dbReference type="EMBL" id="SHO56574.1"/>
    </source>
</evidence>
<dbReference type="PROSITE" id="PS50263">
    <property type="entry name" value="CN_HYDROLASE"/>
    <property type="match status" value="2"/>
</dbReference>
<dbReference type="PANTHER" id="PTHR43674:SF2">
    <property type="entry name" value="BETA-UREIDOPROPIONASE"/>
    <property type="match status" value="1"/>
</dbReference>
<sequence length="592" mass="65822">MNIKVKSAFILSSVLLSAPGYTAPEHPFLAASVEFNPVFHERDKNIKKLSADIERALKHGAKLVVAPEMATTGYLYETRREIKPFVDTIPGVTSKALTKLAKKYDAYIVVGMPEKDPETNIYYNASILVGPEGLVGKYRKTHLWESEEHWSAWGDSGIPVYETALGHIAINICMDSGYFESARIAALEGADIIAFPTNSSIQAIYYNQAHAMHNGVYIVEANRNNTEKDYHMVGMSAIWDPDGNKLAETPFTAKKDKTPKETRIIYAKIDPAKYKIRQERLAGRHPELYQPLLLRVAPWDTTVDKTERHVSGAAIQYQPVIGDKKANLKAVSALVNKLDHVQLAVLPEYSLTGETQTMTRQQAMAWAEPLDGPAFRQMSRLAKAKGLNLVYSLIEKDHGDLFVTAVVLDKQGHRLGTYRKTHLNAAEKQWAKPGEQVNTVDIPGVGKLGMMLGEDVLYPEVAGILEEQRADIIVIPSSWAGEYGGYVQVNQKAIANPYPAHAMVLWDAVAFSAQAYTIVANFVGTANHYKGESALYTLDPLYGLDQAKVASSTATEAFPVAFTTKHSEWSLNQYDMESSRRPYFYKPLIMKH</sequence>
<dbReference type="AlphaFoldDB" id="A0A1M7YVB0"/>
<dbReference type="InterPro" id="IPR050345">
    <property type="entry name" value="Aliph_Amidase/BUP"/>
</dbReference>
<keyword evidence="2" id="KW-0732">Signal</keyword>
<dbReference type="EMBL" id="FRFG01000026">
    <property type="protein sequence ID" value="SHO56574.1"/>
    <property type="molecule type" value="Genomic_DNA"/>
</dbReference>
<keyword evidence="5" id="KW-1185">Reference proteome</keyword>
<feature type="chain" id="PRO_5012364916" evidence="2">
    <location>
        <begin position="23"/>
        <end position="592"/>
    </location>
</feature>
<dbReference type="InterPro" id="IPR003010">
    <property type="entry name" value="C-N_Hydrolase"/>
</dbReference>
<accession>A0A1M7YVB0</accession>
<organism evidence="4 5">
    <name type="scientific">Vibrio quintilis</name>
    <dbReference type="NCBI Taxonomy" id="1117707"/>
    <lineage>
        <taxon>Bacteria</taxon>
        <taxon>Pseudomonadati</taxon>
        <taxon>Pseudomonadota</taxon>
        <taxon>Gammaproteobacteria</taxon>
        <taxon>Vibrionales</taxon>
        <taxon>Vibrionaceae</taxon>
        <taxon>Vibrio</taxon>
    </lineage>
</organism>
<proteinExistence type="predicted"/>
<feature type="domain" description="CN hydrolase" evidence="3">
    <location>
        <begin position="28"/>
        <end position="271"/>
    </location>
</feature>
<dbReference type="PANTHER" id="PTHR43674">
    <property type="entry name" value="NITRILASE C965.09-RELATED"/>
    <property type="match status" value="1"/>
</dbReference>
<evidence type="ECO:0000256" key="1">
    <source>
        <dbReference type="ARBA" id="ARBA00022801"/>
    </source>
</evidence>
<dbReference type="GO" id="GO:0004328">
    <property type="term" value="F:formamidase activity"/>
    <property type="evidence" value="ECO:0007669"/>
    <property type="project" value="UniProtKB-EC"/>
</dbReference>
<dbReference type="SUPFAM" id="SSF56317">
    <property type="entry name" value="Carbon-nitrogen hydrolase"/>
    <property type="match status" value="2"/>
</dbReference>
<dbReference type="Pfam" id="PF00795">
    <property type="entry name" value="CN_hydrolase"/>
    <property type="match status" value="2"/>
</dbReference>
<dbReference type="STRING" id="1117707.VQ7734_02343"/>
<reference evidence="5" key="1">
    <citation type="submission" date="2016-12" db="EMBL/GenBank/DDBJ databases">
        <authorList>
            <person name="Rodrigo-Torres L."/>
            <person name="Arahal R.D."/>
            <person name="Lucena T."/>
        </authorList>
    </citation>
    <scope>NUCLEOTIDE SEQUENCE [LARGE SCALE GENOMIC DNA]</scope>
</reference>
<dbReference type="OrthoDB" id="9803803at2"/>
<evidence type="ECO:0000259" key="3">
    <source>
        <dbReference type="PROSITE" id="PS50263"/>
    </source>
</evidence>
<feature type="domain" description="CN hydrolase" evidence="3">
    <location>
        <begin position="310"/>
        <end position="571"/>
    </location>
</feature>
<gene>
    <name evidence="4" type="primary">amiF_2</name>
    <name evidence="4" type="ORF">VQ7734_02343</name>
</gene>
<dbReference type="Proteomes" id="UP000184600">
    <property type="component" value="Unassembled WGS sequence"/>
</dbReference>
<evidence type="ECO:0000313" key="5">
    <source>
        <dbReference type="Proteomes" id="UP000184600"/>
    </source>
</evidence>
<evidence type="ECO:0000256" key="2">
    <source>
        <dbReference type="SAM" id="SignalP"/>
    </source>
</evidence>
<dbReference type="CDD" id="cd07197">
    <property type="entry name" value="nitrilase"/>
    <property type="match status" value="1"/>
</dbReference>
<dbReference type="EC" id="3.5.1.49" evidence="4"/>
<dbReference type="RefSeq" id="WP_083601596.1">
    <property type="nucleotide sequence ID" value="NZ_AP024897.1"/>
</dbReference>
<feature type="signal peptide" evidence="2">
    <location>
        <begin position="1"/>
        <end position="22"/>
    </location>
</feature>
<dbReference type="Gene3D" id="3.60.110.10">
    <property type="entry name" value="Carbon-nitrogen hydrolase"/>
    <property type="match status" value="2"/>
</dbReference>
<keyword evidence="1 4" id="KW-0378">Hydrolase</keyword>
<name>A0A1M7YVB0_9VIBR</name>
<dbReference type="InterPro" id="IPR036526">
    <property type="entry name" value="C-N_Hydrolase_sf"/>
</dbReference>